<dbReference type="AlphaFoldDB" id="A0A0N7F3T1"/>
<dbReference type="CDD" id="cd15831">
    <property type="entry name" value="BTAD"/>
    <property type="match status" value="1"/>
</dbReference>
<dbReference type="SUPFAM" id="SSF52540">
    <property type="entry name" value="P-loop containing nucleoside triphosphate hydrolases"/>
    <property type="match status" value="1"/>
</dbReference>
<dbReference type="GO" id="GO:0000160">
    <property type="term" value="P:phosphorelay signal transduction system"/>
    <property type="evidence" value="ECO:0007669"/>
    <property type="project" value="InterPro"/>
</dbReference>
<dbReference type="InterPro" id="IPR003593">
    <property type="entry name" value="AAA+_ATPase"/>
</dbReference>
<dbReference type="SMART" id="SM00382">
    <property type="entry name" value="AAA"/>
    <property type="match status" value="1"/>
</dbReference>
<dbReference type="RefSeq" id="WP_054291399.1">
    <property type="nucleotide sequence ID" value="NZ_CP012752.1"/>
</dbReference>
<dbReference type="EMBL" id="CP012752">
    <property type="protein sequence ID" value="ALG09495.1"/>
    <property type="molecule type" value="Genomic_DNA"/>
</dbReference>
<dbReference type="Gene3D" id="1.10.10.10">
    <property type="entry name" value="Winged helix-like DNA-binding domain superfamily/Winged helix DNA-binding domain"/>
    <property type="match status" value="1"/>
</dbReference>
<keyword evidence="8" id="KW-1185">Reference proteome</keyword>
<dbReference type="SUPFAM" id="SSF46894">
    <property type="entry name" value="C-terminal effector domain of the bipartite response regulators"/>
    <property type="match status" value="1"/>
</dbReference>
<evidence type="ECO:0000256" key="1">
    <source>
        <dbReference type="ARBA" id="ARBA00005820"/>
    </source>
</evidence>
<dbReference type="SMART" id="SM01043">
    <property type="entry name" value="BTAD"/>
    <property type="match status" value="1"/>
</dbReference>
<evidence type="ECO:0000259" key="6">
    <source>
        <dbReference type="PROSITE" id="PS51755"/>
    </source>
</evidence>
<comment type="similarity">
    <text evidence="1">Belongs to the AfsR/DnrI/RedD regulatory family.</text>
</comment>
<dbReference type="InterPro" id="IPR001867">
    <property type="entry name" value="OmpR/PhoB-type_DNA-bd"/>
</dbReference>
<dbReference type="GO" id="GO:0003677">
    <property type="term" value="F:DNA binding"/>
    <property type="evidence" value="ECO:0007669"/>
    <property type="project" value="UniProtKB-UniRule"/>
</dbReference>
<dbReference type="KEGG" id="kphy:AOZ06_23610"/>
<name>A0A0N7F3T1_9PSEU</name>
<gene>
    <name evidence="7" type="ORF">AOZ06_23610</name>
</gene>
<dbReference type="InterPro" id="IPR027417">
    <property type="entry name" value="P-loop_NTPase"/>
</dbReference>
<protein>
    <recommendedName>
        <fullName evidence="6">OmpR/PhoB-type domain-containing protein</fullName>
    </recommendedName>
</protein>
<evidence type="ECO:0000256" key="4">
    <source>
        <dbReference type="ARBA" id="ARBA00023163"/>
    </source>
</evidence>
<dbReference type="PANTHER" id="PTHR35807">
    <property type="entry name" value="TRANSCRIPTIONAL REGULATOR REDD-RELATED"/>
    <property type="match status" value="1"/>
</dbReference>
<evidence type="ECO:0000256" key="3">
    <source>
        <dbReference type="ARBA" id="ARBA00023125"/>
    </source>
</evidence>
<reference evidence="7 8" key="1">
    <citation type="submission" date="2015-07" db="EMBL/GenBank/DDBJ databases">
        <title>Genome sequencing of Kibdelosporangium phytohabitans.</title>
        <authorList>
            <person name="Qin S."/>
            <person name="Xing K."/>
        </authorList>
    </citation>
    <scope>NUCLEOTIDE SEQUENCE [LARGE SCALE GENOMIC DNA]</scope>
    <source>
        <strain evidence="7 8">KLBMP1111</strain>
    </source>
</reference>
<evidence type="ECO:0000256" key="2">
    <source>
        <dbReference type="ARBA" id="ARBA00023015"/>
    </source>
</evidence>
<sequence length="509" mass="55692">MDFDVLGTLRVRNESREARLDARLQRVLLAVLLARANRAVSAEVLREALWDGRAPRSAGKVLQVYVHRLRRALGEADRIAYQEAGYSLVVRPGELDATRFAELRALALQEHATGALSAARDLQREALGLWRGTPFGDLGDVPVLRAEIDRLQEQRLAAYEECMATELALGNHSKTVGELAELVDEYPLRERLRAQLMLALHRTGRRADALRVFDTGRRLLADDLGIDPSRELRDMHTSILRDLPVLDLPRVVEPPVTVPRQLPADISRFTGRGEALRRLDEVLPGQDNPGISTISGAPGAGKTALALRWAHRSLDRFPDGQLYINLRGCGSERPLRPVEALAQFLRALGVAPLETPLDVDEAAALFRSLVARRTMLILLDNAASVDQVRPLLPGGPGCVVVVTSRDRLTGLVAEHGARRLLLDGLPEHDAVTLVARVLGPERVGAEPEAVARLCRLCEFRPLALRIAATHLLDQPELAIAAYAGELESGDRIAQPGSASAVRYAVRPVA</sequence>
<dbReference type="PANTHER" id="PTHR35807:SF1">
    <property type="entry name" value="TRANSCRIPTIONAL REGULATOR REDD"/>
    <property type="match status" value="1"/>
</dbReference>
<dbReference type="InterPro" id="IPR005158">
    <property type="entry name" value="BTAD"/>
</dbReference>
<dbReference type="STRING" id="860235.AOZ06_23610"/>
<dbReference type="InterPro" id="IPR051677">
    <property type="entry name" value="AfsR-DnrI-RedD_regulator"/>
</dbReference>
<dbReference type="SUPFAM" id="SSF48452">
    <property type="entry name" value="TPR-like"/>
    <property type="match status" value="1"/>
</dbReference>
<dbReference type="InterPro" id="IPR011990">
    <property type="entry name" value="TPR-like_helical_dom_sf"/>
</dbReference>
<keyword evidence="4" id="KW-0804">Transcription</keyword>
<organism evidence="7 8">
    <name type="scientific">Kibdelosporangium phytohabitans</name>
    <dbReference type="NCBI Taxonomy" id="860235"/>
    <lineage>
        <taxon>Bacteria</taxon>
        <taxon>Bacillati</taxon>
        <taxon>Actinomycetota</taxon>
        <taxon>Actinomycetes</taxon>
        <taxon>Pseudonocardiales</taxon>
        <taxon>Pseudonocardiaceae</taxon>
        <taxon>Kibdelosporangium</taxon>
    </lineage>
</organism>
<accession>A0A0N7F3T1</accession>
<dbReference type="InterPro" id="IPR036388">
    <property type="entry name" value="WH-like_DNA-bd_sf"/>
</dbReference>
<evidence type="ECO:0000313" key="7">
    <source>
        <dbReference type="EMBL" id="ALG09495.1"/>
    </source>
</evidence>
<feature type="DNA-binding region" description="OmpR/PhoB-type" evidence="5">
    <location>
        <begin position="1"/>
        <end position="90"/>
    </location>
</feature>
<dbReference type="GO" id="GO:0006355">
    <property type="term" value="P:regulation of DNA-templated transcription"/>
    <property type="evidence" value="ECO:0007669"/>
    <property type="project" value="InterPro"/>
</dbReference>
<dbReference type="PROSITE" id="PS51755">
    <property type="entry name" value="OMPR_PHOB"/>
    <property type="match status" value="1"/>
</dbReference>
<keyword evidence="3 5" id="KW-0238">DNA-binding</keyword>
<dbReference type="Gene3D" id="3.40.50.300">
    <property type="entry name" value="P-loop containing nucleotide triphosphate hydrolases"/>
    <property type="match status" value="1"/>
</dbReference>
<feature type="domain" description="OmpR/PhoB-type" evidence="6">
    <location>
        <begin position="1"/>
        <end position="90"/>
    </location>
</feature>
<dbReference type="Pfam" id="PF00486">
    <property type="entry name" value="Trans_reg_C"/>
    <property type="match status" value="1"/>
</dbReference>
<dbReference type="Gene3D" id="1.25.40.10">
    <property type="entry name" value="Tetratricopeptide repeat domain"/>
    <property type="match status" value="1"/>
</dbReference>
<dbReference type="Pfam" id="PF03704">
    <property type="entry name" value="BTAD"/>
    <property type="match status" value="1"/>
</dbReference>
<proteinExistence type="inferred from homology"/>
<evidence type="ECO:0000313" key="8">
    <source>
        <dbReference type="Proteomes" id="UP000063699"/>
    </source>
</evidence>
<dbReference type="SMART" id="SM00862">
    <property type="entry name" value="Trans_reg_C"/>
    <property type="match status" value="1"/>
</dbReference>
<keyword evidence="2" id="KW-0805">Transcription regulation</keyword>
<dbReference type="InterPro" id="IPR016032">
    <property type="entry name" value="Sig_transdc_resp-reg_C-effctor"/>
</dbReference>
<evidence type="ECO:0000256" key="5">
    <source>
        <dbReference type="PROSITE-ProRule" id="PRU01091"/>
    </source>
</evidence>
<dbReference type="Proteomes" id="UP000063699">
    <property type="component" value="Chromosome"/>
</dbReference>